<feature type="transmembrane region" description="Helical" evidence="6">
    <location>
        <begin position="232"/>
        <end position="254"/>
    </location>
</feature>
<dbReference type="AlphaFoldDB" id="K2G2E3"/>
<dbReference type="InterPro" id="IPR002549">
    <property type="entry name" value="AI-2E-like"/>
</dbReference>
<dbReference type="EMBL" id="AMFJ01000182">
    <property type="protein sequence ID" value="EKE29378.1"/>
    <property type="molecule type" value="Genomic_DNA"/>
</dbReference>
<evidence type="ECO:0000256" key="1">
    <source>
        <dbReference type="ARBA" id="ARBA00004141"/>
    </source>
</evidence>
<comment type="similarity">
    <text evidence="2">Belongs to the autoinducer-2 exporter (AI-2E) (TC 2.A.86) family.</text>
</comment>
<evidence type="ECO:0000256" key="2">
    <source>
        <dbReference type="ARBA" id="ARBA00009773"/>
    </source>
</evidence>
<accession>K2G2E3</accession>
<evidence type="ECO:0000256" key="6">
    <source>
        <dbReference type="SAM" id="Phobius"/>
    </source>
</evidence>
<gene>
    <name evidence="7" type="ORF">ACD_2C00182G0003</name>
</gene>
<proteinExistence type="inferred from homology"/>
<keyword evidence="3 6" id="KW-0812">Transmembrane</keyword>
<feature type="transmembrane region" description="Helical" evidence="6">
    <location>
        <begin position="166"/>
        <end position="192"/>
    </location>
</feature>
<evidence type="ECO:0000256" key="5">
    <source>
        <dbReference type="ARBA" id="ARBA00023136"/>
    </source>
</evidence>
<feature type="transmembrane region" description="Helical" evidence="6">
    <location>
        <begin position="68"/>
        <end position="92"/>
    </location>
</feature>
<dbReference type="Pfam" id="PF01594">
    <property type="entry name" value="AI-2E_transport"/>
    <property type="match status" value="1"/>
</dbReference>
<sequence length="370" mass="43696">MFKKEWILTQEDRVFARKLAIFTAFLIVLFFIYSVADVLIVLFFALFLNVLFAPFLNMLNRARIRDGFWIIIIYLLIILFLVVVFFAIIPIFTKQIIFLFTQIWDNVNNLKTAYETWWLEWLWIPTYLRWVLETVDFWSLFSSIKDNAKDISVYVSGNLKNFLSSWAGVIFSFTSAIFHFLLVLIFAFFIALERKNVRNFFYKALPENASKYILSREATIVSTLSGWFRWQVILGISMFFATLLWLLIIRVFWIKIDEFFSLALISWMMEFIPYIWPIIAFLPALALSTAFWIKWVITIVILYLVLQQTENNLLVPYIMSKTLSLSPFAVLLGMSIAASLLWIIWIIVAIPVISVMQIFLDDYFKSKKKQ</sequence>
<evidence type="ECO:0008006" key="8">
    <source>
        <dbReference type="Google" id="ProtNLM"/>
    </source>
</evidence>
<keyword evidence="4 6" id="KW-1133">Transmembrane helix</keyword>
<feature type="transmembrane region" description="Helical" evidence="6">
    <location>
        <begin position="313"/>
        <end position="334"/>
    </location>
</feature>
<protein>
    <recommendedName>
        <fullName evidence="8">Permease</fullName>
    </recommendedName>
</protein>
<feature type="transmembrane region" description="Helical" evidence="6">
    <location>
        <begin position="274"/>
        <end position="306"/>
    </location>
</feature>
<feature type="transmembrane region" description="Helical" evidence="6">
    <location>
        <begin position="340"/>
        <end position="360"/>
    </location>
</feature>
<feature type="transmembrane region" description="Helical" evidence="6">
    <location>
        <begin position="15"/>
        <end position="33"/>
    </location>
</feature>
<dbReference type="GO" id="GO:0016020">
    <property type="term" value="C:membrane"/>
    <property type="evidence" value="ECO:0007669"/>
    <property type="project" value="UniProtKB-SubCell"/>
</dbReference>
<feature type="transmembrane region" description="Helical" evidence="6">
    <location>
        <begin position="39"/>
        <end position="56"/>
    </location>
</feature>
<comment type="caution">
    <text evidence="7">The sequence shown here is derived from an EMBL/GenBank/DDBJ whole genome shotgun (WGS) entry which is preliminary data.</text>
</comment>
<evidence type="ECO:0000256" key="3">
    <source>
        <dbReference type="ARBA" id="ARBA00022692"/>
    </source>
</evidence>
<reference evidence="7" key="1">
    <citation type="journal article" date="2012" name="Science">
        <title>Fermentation, hydrogen, and sulfur metabolism in multiple uncultivated bacterial phyla.</title>
        <authorList>
            <person name="Wrighton K.C."/>
            <person name="Thomas B.C."/>
            <person name="Sharon I."/>
            <person name="Miller C.S."/>
            <person name="Castelle C.J."/>
            <person name="VerBerkmoes N.C."/>
            <person name="Wilkins M.J."/>
            <person name="Hettich R.L."/>
            <person name="Lipton M.S."/>
            <person name="Williams K.H."/>
            <person name="Long P.E."/>
            <person name="Banfield J.F."/>
        </authorList>
    </citation>
    <scope>NUCLEOTIDE SEQUENCE [LARGE SCALE GENOMIC DNA]</scope>
</reference>
<evidence type="ECO:0000313" key="7">
    <source>
        <dbReference type="EMBL" id="EKE29378.1"/>
    </source>
</evidence>
<name>K2G2E3_9BACT</name>
<keyword evidence="5 6" id="KW-0472">Membrane</keyword>
<comment type="subcellular location">
    <subcellularLocation>
        <location evidence="1">Membrane</location>
        <topology evidence="1">Multi-pass membrane protein</topology>
    </subcellularLocation>
</comment>
<organism evidence="7">
    <name type="scientific">uncultured bacterium</name>
    <name type="common">gcode 4</name>
    <dbReference type="NCBI Taxonomy" id="1234023"/>
    <lineage>
        <taxon>Bacteria</taxon>
        <taxon>environmental samples</taxon>
    </lineage>
</organism>
<evidence type="ECO:0000256" key="4">
    <source>
        <dbReference type="ARBA" id="ARBA00022989"/>
    </source>
</evidence>